<evidence type="ECO:0008006" key="4">
    <source>
        <dbReference type="Google" id="ProtNLM"/>
    </source>
</evidence>
<protein>
    <recommendedName>
        <fullName evidence="4">Lipoprotein</fullName>
    </recommendedName>
</protein>
<dbReference type="RefSeq" id="WP_368375879.1">
    <property type="nucleotide sequence ID" value="NZ_JBFRYB010000001.1"/>
</dbReference>
<sequence>MLYRSFSVILICSTLIACGDKMEPSRAVPAPDVSAVNTGSVVESEMPAEQEGSKPKGATPPESPQALDLSLPAGVHGDVPDMSGSEKGRYGVEAWFDQSETDEEPRFKMKTKLRMKEGTEFDKNSDISSYGQSVDGAEMGFEYKTR</sequence>
<evidence type="ECO:0000313" key="2">
    <source>
        <dbReference type="EMBL" id="MEX1665782.1"/>
    </source>
</evidence>
<feature type="region of interest" description="Disordered" evidence="1">
    <location>
        <begin position="23"/>
        <end position="87"/>
    </location>
</feature>
<organism evidence="2 3">
    <name type="scientific">Zhongshania arctica</name>
    <dbReference type="NCBI Taxonomy" id="3238302"/>
    <lineage>
        <taxon>Bacteria</taxon>
        <taxon>Pseudomonadati</taxon>
        <taxon>Pseudomonadota</taxon>
        <taxon>Gammaproteobacteria</taxon>
        <taxon>Cellvibrionales</taxon>
        <taxon>Spongiibacteraceae</taxon>
        <taxon>Zhongshania</taxon>
    </lineage>
</organism>
<dbReference type="EMBL" id="JBFRYB010000001">
    <property type="protein sequence ID" value="MEX1665782.1"/>
    <property type="molecule type" value="Genomic_DNA"/>
</dbReference>
<evidence type="ECO:0000256" key="1">
    <source>
        <dbReference type="SAM" id="MobiDB-lite"/>
    </source>
</evidence>
<dbReference type="Proteomes" id="UP001557484">
    <property type="component" value="Unassembled WGS sequence"/>
</dbReference>
<gene>
    <name evidence="2" type="ORF">AB4875_09785</name>
</gene>
<accession>A0ABV3TVY2</accession>
<evidence type="ECO:0000313" key="3">
    <source>
        <dbReference type="Proteomes" id="UP001557484"/>
    </source>
</evidence>
<keyword evidence="3" id="KW-1185">Reference proteome</keyword>
<reference evidence="2 3" key="1">
    <citation type="journal article" date="2011" name="Int. J. Syst. Evol. Microbiol.">
        <title>Zhongshania antarctica gen. nov., sp. nov. and Zhongshania guokunii sp. nov., gammaproteobacteria respectively isolated from coastal attached (fast) ice and surface seawater of the Antarctic.</title>
        <authorList>
            <person name="Li H.J."/>
            <person name="Zhang X.Y."/>
            <person name="Chen C.X."/>
            <person name="Zhang Y.J."/>
            <person name="Gao Z.M."/>
            <person name="Yu Y."/>
            <person name="Chen X.L."/>
            <person name="Chen B."/>
            <person name="Zhang Y.Z."/>
        </authorList>
    </citation>
    <scope>NUCLEOTIDE SEQUENCE [LARGE SCALE GENOMIC DNA]</scope>
    <source>
        <strain evidence="2 3">R06B22</strain>
    </source>
</reference>
<dbReference type="PROSITE" id="PS51257">
    <property type="entry name" value="PROKAR_LIPOPROTEIN"/>
    <property type="match status" value="1"/>
</dbReference>
<comment type="caution">
    <text evidence="2">The sequence shown here is derived from an EMBL/GenBank/DDBJ whole genome shotgun (WGS) entry which is preliminary data.</text>
</comment>
<name>A0ABV3TVY2_9GAMM</name>
<proteinExistence type="predicted"/>